<dbReference type="OrthoDB" id="6199211at2"/>
<dbReference type="EMBL" id="RKHR01000005">
    <property type="protein sequence ID" value="ROS00199.1"/>
    <property type="molecule type" value="Genomic_DNA"/>
</dbReference>
<reference evidence="1 2" key="1">
    <citation type="submission" date="2018-11" db="EMBL/GenBank/DDBJ databases">
        <title>Genomic Encyclopedia of Type Strains, Phase IV (KMG-IV): sequencing the most valuable type-strain genomes for metagenomic binning, comparative biology and taxonomic classification.</title>
        <authorList>
            <person name="Goeker M."/>
        </authorList>
    </citation>
    <scope>NUCLEOTIDE SEQUENCE [LARGE SCALE GENOMIC DNA]</scope>
    <source>
        <strain evidence="1 2">DSM 100316</strain>
    </source>
</reference>
<name>A0A3N2DKI9_9GAMM</name>
<comment type="caution">
    <text evidence="1">The sequence shown here is derived from an EMBL/GenBank/DDBJ whole genome shotgun (WGS) entry which is preliminary data.</text>
</comment>
<keyword evidence="2" id="KW-1185">Reference proteome</keyword>
<protein>
    <recommendedName>
        <fullName evidence="3">DUF4105 domain-containing protein</fullName>
    </recommendedName>
</protein>
<sequence length="201" mass="22205">MTASRRIGLIIRGKHSADHEPGLLEQHADCILSNGEPYGFFGDNAPASGGGFSVSWNRSGMNMKGVAADYAVMKRIRPYYVDAEEAKRYDVKSTLLIIDASIEEAALFDNFWRQLRLKPGRFNILGSNCSSHASKAFITANIVSEGIPGLDTPNNLFKQLQAKPDRNIAIRSGHIGAKKLSENQYRAEIIAPEIVEPEKTW</sequence>
<accession>A0A3N2DKI9</accession>
<evidence type="ECO:0000313" key="1">
    <source>
        <dbReference type="EMBL" id="ROS00199.1"/>
    </source>
</evidence>
<dbReference type="AlphaFoldDB" id="A0A3N2DKI9"/>
<gene>
    <name evidence="1" type="ORF">EDC56_2837</name>
</gene>
<evidence type="ECO:0000313" key="2">
    <source>
        <dbReference type="Proteomes" id="UP000275394"/>
    </source>
</evidence>
<dbReference type="Proteomes" id="UP000275394">
    <property type="component" value="Unassembled WGS sequence"/>
</dbReference>
<proteinExistence type="predicted"/>
<dbReference type="RefSeq" id="WP_123713176.1">
    <property type="nucleotide sequence ID" value="NZ_RKHR01000005.1"/>
</dbReference>
<evidence type="ECO:0008006" key="3">
    <source>
        <dbReference type="Google" id="ProtNLM"/>
    </source>
</evidence>
<organism evidence="1 2">
    <name type="scientific">Sinobacterium caligoides</name>
    <dbReference type="NCBI Taxonomy" id="933926"/>
    <lineage>
        <taxon>Bacteria</taxon>
        <taxon>Pseudomonadati</taxon>
        <taxon>Pseudomonadota</taxon>
        <taxon>Gammaproteobacteria</taxon>
        <taxon>Cellvibrionales</taxon>
        <taxon>Spongiibacteraceae</taxon>
        <taxon>Sinobacterium</taxon>
    </lineage>
</organism>